<keyword evidence="4" id="KW-1185">Reference proteome</keyword>
<name>A0A0B7NXD3_9FUNG</name>
<feature type="compositionally biased region" description="Polar residues" evidence="2">
    <location>
        <begin position="54"/>
        <end position="66"/>
    </location>
</feature>
<reference evidence="3 4" key="1">
    <citation type="submission" date="2014-09" db="EMBL/GenBank/DDBJ databases">
        <authorList>
            <person name="Ellenberger Sabrina"/>
        </authorList>
    </citation>
    <scope>NUCLEOTIDE SEQUENCE [LARGE SCALE GENOMIC DNA]</scope>
    <source>
        <strain evidence="3 4">CBS 412.66</strain>
    </source>
</reference>
<organism evidence="3 4">
    <name type="scientific">Parasitella parasitica</name>
    <dbReference type="NCBI Taxonomy" id="35722"/>
    <lineage>
        <taxon>Eukaryota</taxon>
        <taxon>Fungi</taxon>
        <taxon>Fungi incertae sedis</taxon>
        <taxon>Mucoromycota</taxon>
        <taxon>Mucoromycotina</taxon>
        <taxon>Mucoromycetes</taxon>
        <taxon>Mucorales</taxon>
        <taxon>Mucorineae</taxon>
        <taxon>Mucoraceae</taxon>
        <taxon>Parasitella</taxon>
    </lineage>
</organism>
<accession>A0A0B7NXD3</accession>
<dbReference type="Proteomes" id="UP000054107">
    <property type="component" value="Unassembled WGS sequence"/>
</dbReference>
<feature type="coiled-coil region" evidence="1">
    <location>
        <begin position="103"/>
        <end position="130"/>
    </location>
</feature>
<gene>
    <name evidence="3" type="primary">PARPA_14141.1 scaffold 48217</name>
</gene>
<sequence length="237" mass="26188">MPSTLEKKNKKSSSSNKKSKKALPQDLNESVVPTSKSKMRKVPVNDATEVADAGSSQEDLSDSVKNLAQEAQADLNEDSDDDAGPFAGNTDAMTLMNAITEYNRMLMKRLSTLEDEAKEQGEQVNKQNVRDTVQNTYNDVKNKYDKKVDNKGTHHSFELPLGDMLHSFGKFDSSPLEDDEQDQEEKPSTYSKDEESTVHNGDDAGKISIGNGDKDDIVVKVEATKTGITFCIHIPRN</sequence>
<feature type="compositionally biased region" description="Polar residues" evidence="2">
    <location>
        <begin position="27"/>
        <end position="36"/>
    </location>
</feature>
<dbReference type="EMBL" id="LN734107">
    <property type="protein sequence ID" value="CEP19824.1"/>
    <property type="molecule type" value="Genomic_DNA"/>
</dbReference>
<feature type="compositionally biased region" description="Basic and acidic residues" evidence="2">
    <location>
        <begin position="184"/>
        <end position="205"/>
    </location>
</feature>
<evidence type="ECO:0000313" key="4">
    <source>
        <dbReference type="Proteomes" id="UP000054107"/>
    </source>
</evidence>
<proteinExistence type="predicted"/>
<dbReference type="OrthoDB" id="2268890at2759"/>
<feature type="region of interest" description="Disordered" evidence="2">
    <location>
        <begin position="1"/>
        <end position="89"/>
    </location>
</feature>
<dbReference type="AlphaFoldDB" id="A0A0B7NXD3"/>
<evidence type="ECO:0000256" key="2">
    <source>
        <dbReference type="SAM" id="MobiDB-lite"/>
    </source>
</evidence>
<protein>
    <submittedName>
        <fullName evidence="3">Uncharacterized protein</fullName>
    </submittedName>
</protein>
<evidence type="ECO:0000256" key="1">
    <source>
        <dbReference type="SAM" id="Coils"/>
    </source>
</evidence>
<feature type="region of interest" description="Disordered" evidence="2">
    <location>
        <begin position="168"/>
        <end position="215"/>
    </location>
</feature>
<evidence type="ECO:0000313" key="3">
    <source>
        <dbReference type="EMBL" id="CEP19824.1"/>
    </source>
</evidence>
<keyword evidence="1" id="KW-0175">Coiled coil</keyword>